<name>A0A979H5T3_ECOSE</name>
<evidence type="ECO:0000313" key="2">
    <source>
        <dbReference type="EMBL" id="BAG80398.1"/>
    </source>
</evidence>
<feature type="signal peptide" evidence="1">
    <location>
        <begin position="1"/>
        <end position="23"/>
    </location>
</feature>
<dbReference type="RefSeq" id="WP_012564991.1">
    <property type="nucleotide sequence ID" value="NC_011413.1"/>
</dbReference>
<organism evidence="2 3">
    <name type="scientific">Escherichia coli (strain SE11)</name>
    <dbReference type="NCBI Taxonomy" id="409438"/>
    <lineage>
        <taxon>Bacteria</taxon>
        <taxon>Pseudomonadati</taxon>
        <taxon>Pseudomonadota</taxon>
        <taxon>Gammaproteobacteria</taxon>
        <taxon>Enterobacterales</taxon>
        <taxon>Enterobacteriaceae</taxon>
        <taxon>Escherichia</taxon>
    </lineage>
</organism>
<feature type="chain" id="PRO_5037194100" evidence="1">
    <location>
        <begin position="24"/>
        <end position="201"/>
    </location>
</feature>
<dbReference type="InterPro" id="IPR019106">
    <property type="entry name" value="T4SS_TrbC"/>
</dbReference>
<dbReference type="AlphaFoldDB" id="A0A979H5T3"/>
<dbReference type="NCBIfam" id="TIGR02742">
    <property type="entry name" value="TrbC_Ftype"/>
    <property type="match status" value="1"/>
</dbReference>
<protein>
    <submittedName>
        <fullName evidence="2">TrbC protein</fullName>
    </submittedName>
</protein>
<dbReference type="EMBL" id="AP009242">
    <property type="protein sequence ID" value="BAG80398.1"/>
    <property type="molecule type" value="Genomic_DNA"/>
</dbReference>
<proteinExistence type="predicted"/>
<dbReference type="Pfam" id="PF09673">
    <property type="entry name" value="TrbC_Ftype"/>
    <property type="match status" value="1"/>
</dbReference>
<accession>A0A979H5T3</accession>
<dbReference type="KEGG" id="ecy:ECSE_P2-0071"/>
<dbReference type="Proteomes" id="UP000008199">
    <property type="component" value="Plasmid pSE11-2"/>
</dbReference>
<gene>
    <name evidence="2" type="ordered locus">ECSE_P2-0071</name>
</gene>
<dbReference type="InterPro" id="IPR014113">
    <property type="entry name" value="T4SS_TrbC_subgr"/>
</dbReference>
<keyword evidence="2" id="KW-0614">Plasmid</keyword>
<keyword evidence="1" id="KW-0732">Signal</keyword>
<reference evidence="2 3" key="1">
    <citation type="journal article" date="2008" name="DNA Res.">
        <title>Complete genome sequence and comparative analysis of the wild-type commensal Escherichia coli strain SE11 isolated from a healthy adult.</title>
        <authorList>
            <person name="Oshima K."/>
            <person name="Toh H."/>
            <person name="Ogura Y."/>
            <person name="Sasamoto H."/>
            <person name="Morita H."/>
            <person name="Park S.-H."/>
            <person name="Ooka T."/>
            <person name="Iyoda S."/>
            <person name="Taylor T.D."/>
            <person name="Hayashi T."/>
            <person name="Itoh K."/>
            <person name="Hattori M."/>
        </authorList>
    </citation>
    <scope>NUCLEOTIDE SEQUENCE [LARGE SCALE GENOMIC DNA]</scope>
    <source>
        <strain evidence="2 3">SE11</strain>
    </source>
</reference>
<evidence type="ECO:0000256" key="1">
    <source>
        <dbReference type="SAM" id="SignalP"/>
    </source>
</evidence>
<sequence length="201" mass="22225">MWKIVSVCSIAMTCMLSPGIVCASQDSAAFIESLRDQSDMLRRQATVPEFLQQPAPGKHNDAWIQSLTRKSQQASARSKKTPRALYFLSFSIPEEGLIRMLPEARALGIPALVNGLIDNDFRKTAEAVFRITREKNTGGVQIDPMQFAKYGITSVPALVVTCGERYDLIRGNIRLKAALERVAKEGECAPVAEAILRESER</sequence>
<geneLocation type="plasmid" evidence="2 3">
    <name>pSE11-2</name>
</geneLocation>
<evidence type="ECO:0000313" key="3">
    <source>
        <dbReference type="Proteomes" id="UP000008199"/>
    </source>
</evidence>